<dbReference type="EMBL" id="CP007649">
    <property type="protein sequence ID" value="AIR11813.1"/>
    <property type="molecule type" value="Genomic_DNA"/>
</dbReference>
<proteinExistence type="predicted"/>
<dbReference type="RefSeq" id="WP_412139362.1">
    <property type="nucleotide sequence ID" value="NZ_JBKZCF010000009.1"/>
</dbReference>
<evidence type="ECO:0000313" key="1">
    <source>
        <dbReference type="EMBL" id="AIR11813.1"/>
    </source>
</evidence>
<name>A0A089QJ62_9LACO</name>
<reference evidence="1 2" key="1">
    <citation type="journal article" date="2014" name="BMC Genomics">
        <title>Unusual genome complexity in Lactobacillus salivarius JCM1046.</title>
        <authorList>
            <person name="Raftis E.J."/>
            <person name="Forde B.M."/>
            <person name="Claesson M.J."/>
            <person name="O'Toole P.W."/>
        </authorList>
    </citation>
    <scope>NUCLEOTIDE SEQUENCE [LARGE SCALE GENOMIC DNA]</scope>
    <source>
        <strain evidence="1 2">JCM1046</strain>
        <plasmid evidence="1 2">pLMP1046</plasmid>
    </source>
</reference>
<sequence>MVMEQKMSEKEMMTSLRYFFRQNPFLNYDDFLEKLDKIHTDEQNKILPDYQPIKVKGLNKENPRTVENNIVQKRQETKRDESTYTPSFMGY</sequence>
<dbReference type="KEGG" id="lsj:LSJ_4036"/>
<dbReference type="Proteomes" id="UP000029488">
    <property type="component" value="Plasmid pLMP1046"/>
</dbReference>
<organism evidence="1 2">
    <name type="scientific">Ligilactobacillus salivarius</name>
    <dbReference type="NCBI Taxonomy" id="1624"/>
    <lineage>
        <taxon>Bacteria</taxon>
        <taxon>Bacillati</taxon>
        <taxon>Bacillota</taxon>
        <taxon>Bacilli</taxon>
        <taxon>Lactobacillales</taxon>
        <taxon>Lactobacillaceae</taxon>
        <taxon>Ligilactobacillus</taxon>
    </lineage>
</organism>
<protein>
    <submittedName>
        <fullName evidence="1">Uncharacterized protein</fullName>
    </submittedName>
</protein>
<gene>
    <name evidence="1" type="ORF">LSJ_4036</name>
</gene>
<dbReference type="AlphaFoldDB" id="A0A089QJ62"/>
<evidence type="ECO:0000313" key="2">
    <source>
        <dbReference type="Proteomes" id="UP000029488"/>
    </source>
</evidence>
<keyword evidence="1" id="KW-0614">Plasmid</keyword>
<geneLocation type="plasmid" evidence="1 2">
    <name>pLMP1046</name>
</geneLocation>
<accession>A0A089QJ62</accession>